<gene>
    <name evidence="1" type="ORF">PFLUV_G00068690</name>
</gene>
<dbReference type="EMBL" id="VHII01000006">
    <property type="protein sequence ID" value="KAF1388981.1"/>
    <property type="molecule type" value="Genomic_DNA"/>
</dbReference>
<name>A0A6A5EI71_PERFL</name>
<sequence>MALLTFIQSLEINDHDLQMKFGKKIVVVSFVDPTMNYKSYSLLEIVYRLLKSVRINGEMLGRVLLKKLLSLLYRAGLWLKRKFHCFIPRDKRYRSLHLTTELRHLIANTCNGVAAVQPITNELKRRYKRVEAALQTSWSGVANELERRCKRHN</sequence>
<evidence type="ECO:0000313" key="2">
    <source>
        <dbReference type="Proteomes" id="UP000465112"/>
    </source>
</evidence>
<reference evidence="1 2" key="1">
    <citation type="submission" date="2019-06" db="EMBL/GenBank/DDBJ databases">
        <title>A chromosome-scale genome assembly of the European perch, Perca fluviatilis.</title>
        <authorList>
            <person name="Roques C."/>
            <person name="Zahm M."/>
            <person name="Cabau C."/>
            <person name="Klopp C."/>
            <person name="Bouchez O."/>
            <person name="Donnadieu C."/>
            <person name="Kuhl H."/>
            <person name="Gislard M."/>
            <person name="Guendouz S."/>
            <person name="Journot L."/>
            <person name="Haffray P."/>
            <person name="Bestin A."/>
            <person name="Morvezen R."/>
            <person name="Feron R."/>
            <person name="Wen M."/>
            <person name="Jouanno E."/>
            <person name="Herpin A."/>
            <person name="Schartl M."/>
            <person name="Postlethwait J."/>
            <person name="Schaerlinger B."/>
            <person name="Chardard D."/>
            <person name="Lecocq T."/>
            <person name="Poncet C."/>
            <person name="Jaffrelo L."/>
            <person name="Lampietro C."/>
            <person name="Guiguen Y."/>
        </authorList>
    </citation>
    <scope>NUCLEOTIDE SEQUENCE [LARGE SCALE GENOMIC DNA]</scope>
    <source>
        <tissue evidence="1">Blood</tissue>
    </source>
</reference>
<evidence type="ECO:0000313" key="1">
    <source>
        <dbReference type="EMBL" id="KAF1388981.1"/>
    </source>
</evidence>
<dbReference type="AlphaFoldDB" id="A0A6A5EI71"/>
<protein>
    <submittedName>
        <fullName evidence="1">Uncharacterized protein</fullName>
    </submittedName>
</protein>
<organism evidence="1 2">
    <name type="scientific">Perca fluviatilis</name>
    <name type="common">European perch</name>
    <dbReference type="NCBI Taxonomy" id="8168"/>
    <lineage>
        <taxon>Eukaryota</taxon>
        <taxon>Metazoa</taxon>
        <taxon>Chordata</taxon>
        <taxon>Craniata</taxon>
        <taxon>Vertebrata</taxon>
        <taxon>Euteleostomi</taxon>
        <taxon>Actinopterygii</taxon>
        <taxon>Neopterygii</taxon>
        <taxon>Teleostei</taxon>
        <taxon>Neoteleostei</taxon>
        <taxon>Acanthomorphata</taxon>
        <taxon>Eupercaria</taxon>
        <taxon>Perciformes</taxon>
        <taxon>Percoidei</taxon>
        <taxon>Percidae</taxon>
        <taxon>Percinae</taxon>
        <taxon>Perca</taxon>
    </lineage>
</organism>
<proteinExistence type="predicted"/>
<keyword evidence="2" id="KW-1185">Reference proteome</keyword>
<accession>A0A6A5EI71</accession>
<comment type="caution">
    <text evidence="1">The sequence shown here is derived from an EMBL/GenBank/DDBJ whole genome shotgun (WGS) entry which is preliminary data.</text>
</comment>
<dbReference type="Proteomes" id="UP000465112">
    <property type="component" value="Chromosome 6"/>
</dbReference>